<dbReference type="Proteomes" id="UP000499080">
    <property type="component" value="Unassembled WGS sequence"/>
</dbReference>
<dbReference type="SUPFAM" id="SSF48371">
    <property type="entry name" value="ARM repeat"/>
    <property type="match status" value="1"/>
</dbReference>
<dbReference type="EMBL" id="BGPR01057141">
    <property type="protein sequence ID" value="GBO33539.1"/>
    <property type="molecule type" value="Genomic_DNA"/>
</dbReference>
<evidence type="ECO:0000313" key="2">
    <source>
        <dbReference type="EMBL" id="GBO33538.1"/>
    </source>
</evidence>
<comment type="caution">
    <text evidence="3">The sequence shown here is derived from an EMBL/GenBank/DDBJ whole genome shotgun (WGS) entry which is preliminary data.</text>
</comment>
<dbReference type="PANTHER" id="PTHR23120:SF0">
    <property type="entry name" value="MAESTRO HEAT-LIKE REPEAT FAMILY MEMBER 1"/>
    <property type="match status" value="1"/>
</dbReference>
<evidence type="ECO:0000313" key="4">
    <source>
        <dbReference type="Proteomes" id="UP000499080"/>
    </source>
</evidence>
<dbReference type="InterPro" id="IPR011989">
    <property type="entry name" value="ARM-like"/>
</dbReference>
<dbReference type="Gene3D" id="1.25.10.10">
    <property type="entry name" value="Leucine-rich Repeat Variant"/>
    <property type="match status" value="1"/>
</dbReference>
<proteinExistence type="predicted"/>
<evidence type="ECO:0000313" key="3">
    <source>
        <dbReference type="EMBL" id="GBO33539.1"/>
    </source>
</evidence>
<dbReference type="InterPro" id="IPR048465">
    <property type="entry name" value="Maestro-like_HEAT"/>
</dbReference>
<sequence>SLEPALKDEDKRNIIQVAVGSVYSLPRDFLHEKPKEEGIDPTLDFDKLLISTVDALNFFLQKLVLKERTFTNLESVLLILHRWMVSKNAVERERCLHSTLHILRAYAEASESDAYIPFNTLGSILGMLVPRCTDPQVTVRHLAFDSIDVAVAVAMRVQVSAVSFNEKPELSLNYLKSQIISDDPSSLFIVTKSLGKYICEKLPLDQLYPFLRCLVNGLCDPHSQSSSGASVVLNTVIKHRGRELRIEIPNIIEAVRDILNSVQCPHTRKGALRCFQNLANHHLTAVLVSLLNSPVPLDV</sequence>
<organism evidence="3 4">
    <name type="scientific">Araneus ventricosus</name>
    <name type="common">Orbweaver spider</name>
    <name type="synonym">Epeira ventricosa</name>
    <dbReference type="NCBI Taxonomy" id="182803"/>
    <lineage>
        <taxon>Eukaryota</taxon>
        <taxon>Metazoa</taxon>
        <taxon>Ecdysozoa</taxon>
        <taxon>Arthropoda</taxon>
        <taxon>Chelicerata</taxon>
        <taxon>Arachnida</taxon>
        <taxon>Araneae</taxon>
        <taxon>Araneomorphae</taxon>
        <taxon>Entelegynae</taxon>
        <taxon>Araneoidea</taxon>
        <taxon>Araneidae</taxon>
        <taxon>Araneus</taxon>
    </lineage>
</organism>
<dbReference type="Pfam" id="PF21047">
    <property type="entry name" value="HEAT_Maestro"/>
    <property type="match status" value="1"/>
</dbReference>
<protein>
    <submittedName>
        <fullName evidence="3">Maestro heat-like repeat-containing protein family member 1</fullName>
    </submittedName>
</protein>
<dbReference type="EMBL" id="BGPR01057139">
    <property type="protein sequence ID" value="GBO33538.1"/>
    <property type="molecule type" value="Genomic_DNA"/>
</dbReference>
<dbReference type="GO" id="GO:0005737">
    <property type="term" value="C:cytoplasm"/>
    <property type="evidence" value="ECO:0007669"/>
    <property type="project" value="TreeGrafter"/>
</dbReference>
<name>A0A4Y2W8R6_ARAVE</name>
<reference evidence="3 4" key="1">
    <citation type="journal article" date="2019" name="Sci. Rep.">
        <title>Orb-weaving spider Araneus ventricosus genome elucidates the spidroin gene catalogue.</title>
        <authorList>
            <person name="Kono N."/>
            <person name="Nakamura H."/>
            <person name="Ohtoshi R."/>
            <person name="Moran D.A.P."/>
            <person name="Shinohara A."/>
            <person name="Yoshida Y."/>
            <person name="Fujiwara M."/>
            <person name="Mori M."/>
            <person name="Tomita M."/>
            <person name="Arakawa K."/>
        </authorList>
    </citation>
    <scope>NUCLEOTIDE SEQUENCE [LARGE SCALE GENOMIC DNA]</scope>
</reference>
<keyword evidence="4" id="KW-1185">Reference proteome</keyword>
<feature type="non-terminal residue" evidence="3">
    <location>
        <position position="1"/>
    </location>
</feature>
<dbReference type="InterPro" id="IPR045206">
    <property type="entry name" value="Maestro_heat-like_prot"/>
</dbReference>
<dbReference type="AlphaFoldDB" id="A0A4Y2W8R6"/>
<accession>A0A4Y2W8R6</accession>
<dbReference type="OrthoDB" id="1884734at2759"/>
<dbReference type="InterPro" id="IPR016024">
    <property type="entry name" value="ARM-type_fold"/>
</dbReference>
<feature type="domain" description="Maestro-like HEAT-repeats" evidence="1">
    <location>
        <begin position="91"/>
        <end position="298"/>
    </location>
</feature>
<gene>
    <name evidence="3" type="primary">MROH1_9</name>
    <name evidence="2" type="synonym">MROH1_2</name>
    <name evidence="3" type="ORF">AVEN_141991_1</name>
    <name evidence="2" type="ORF">AVEN_16516_1</name>
</gene>
<dbReference type="PANTHER" id="PTHR23120">
    <property type="entry name" value="MAESTRO-RELATED HEAT DOMAIN-CONTAINING"/>
    <property type="match status" value="1"/>
</dbReference>
<evidence type="ECO:0000259" key="1">
    <source>
        <dbReference type="Pfam" id="PF21047"/>
    </source>
</evidence>